<dbReference type="InterPro" id="IPR036412">
    <property type="entry name" value="HAD-like_sf"/>
</dbReference>
<evidence type="ECO:0000256" key="3">
    <source>
        <dbReference type="ARBA" id="ARBA00006171"/>
    </source>
</evidence>
<dbReference type="EC" id="3.1.3.18" evidence="4"/>
<dbReference type="SFLD" id="SFLDG01135">
    <property type="entry name" value="C1.5.6:_HAD__Beta-PGM__Phospha"/>
    <property type="match status" value="1"/>
</dbReference>
<sequence length="225" mass="23466">MTQSPRTVIFDLDGTLADTSGDLLAAANACFRDLGLGEILHAGDAGVALRGGRAMLTLGFERAGAGHGTEEVDRQYPRLLTHYEAAICDQTLLYPGAAEAVLALRATGYRTGICTNKPERLARLLLARLDVTDLFDSLIGADTLPVRKPDPRPLAEAVHRAGGHPARACLVGDTDTDHLTARAAGVPSILVTFGPLGEAAAAALGPEVLLHSFADLPDAVDALSL</sequence>
<evidence type="ECO:0000256" key="2">
    <source>
        <dbReference type="ARBA" id="ARBA00004818"/>
    </source>
</evidence>
<dbReference type="NCBIfam" id="TIGR01549">
    <property type="entry name" value="HAD-SF-IA-v1"/>
    <property type="match status" value="1"/>
</dbReference>
<comment type="pathway">
    <text evidence="2">Organic acid metabolism; glycolate biosynthesis; glycolate from 2-phosphoglycolate: step 1/1.</text>
</comment>
<proteinExistence type="inferred from homology"/>
<name>A0ABW0SBF4_9RHOB</name>
<dbReference type="Gene3D" id="1.10.150.240">
    <property type="entry name" value="Putative phosphatase, domain 2"/>
    <property type="match status" value="1"/>
</dbReference>
<evidence type="ECO:0000313" key="5">
    <source>
        <dbReference type="EMBL" id="MFC5566283.1"/>
    </source>
</evidence>
<dbReference type="SUPFAM" id="SSF56784">
    <property type="entry name" value="HAD-like"/>
    <property type="match status" value="1"/>
</dbReference>
<organism evidence="5 6">
    <name type="scientific">Rubellimicrobium aerolatum</name>
    <dbReference type="NCBI Taxonomy" id="490979"/>
    <lineage>
        <taxon>Bacteria</taxon>
        <taxon>Pseudomonadati</taxon>
        <taxon>Pseudomonadota</taxon>
        <taxon>Alphaproteobacteria</taxon>
        <taxon>Rhodobacterales</taxon>
        <taxon>Roseobacteraceae</taxon>
        <taxon>Rubellimicrobium</taxon>
    </lineage>
</organism>
<protein>
    <recommendedName>
        <fullName evidence="4">phosphoglycolate phosphatase</fullName>
        <ecNumber evidence="4">3.1.3.18</ecNumber>
    </recommendedName>
</protein>
<dbReference type="PANTHER" id="PTHR43434:SF1">
    <property type="entry name" value="PHOSPHOGLYCOLATE PHOSPHATASE"/>
    <property type="match status" value="1"/>
</dbReference>
<dbReference type="PRINTS" id="PR00413">
    <property type="entry name" value="HADHALOGNASE"/>
</dbReference>
<comment type="catalytic activity">
    <reaction evidence="1">
        <text>2-phosphoglycolate + H2O = glycolate + phosphate</text>
        <dbReference type="Rhea" id="RHEA:14369"/>
        <dbReference type="ChEBI" id="CHEBI:15377"/>
        <dbReference type="ChEBI" id="CHEBI:29805"/>
        <dbReference type="ChEBI" id="CHEBI:43474"/>
        <dbReference type="ChEBI" id="CHEBI:58033"/>
        <dbReference type="EC" id="3.1.3.18"/>
    </reaction>
</comment>
<dbReference type="InterPro" id="IPR023198">
    <property type="entry name" value="PGP-like_dom2"/>
</dbReference>
<dbReference type="InterPro" id="IPR050155">
    <property type="entry name" value="HAD-like_hydrolase_sf"/>
</dbReference>
<gene>
    <name evidence="5" type="ORF">ACFPOC_07590</name>
</gene>
<dbReference type="InterPro" id="IPR006439">
    <property type="entry name" value="HAD-SF_hydro_IA"/>
</dbReference>
<dbReference type="Pfam" id="PF00702">
    <property type="entry name" value="Hydrolase"/>
    <property type="match status" value="1"/>
</dbReference>
<evidence type="ECO:0000256" key="4">
    <source>
        <dbReference type="ARBA" id="ARBA00013078"/>
    </source>
</evidence>
<dbReference type="InterPro" id="IPR023214">
    <property type="entry name" value="HAD_sf"/>
</dbReference>
<keyword evidence="5" id="KW-0378">Hydrolase</keyword>
<evidence type="ECO:0000313" key="6">
    <source>
        <dbReference type="Proteomes" id="UP001596056"/>
    </source>
</evidence>
<dbReference type="Proteomes" id="UP001596056">
    <property type="component" value="Unassembled WGS sequence"/>
</dbReference>
<dbReference type="RefSeq" id="WP_209839289.1">
    <property type="nucleotide sequence ID" value="NZ_JAGGJP010000004.1"/>
</dbReference>
<dbReference type="Gene3D" id="3.40.50.1000">
    <property type="entry name" value="HAD superfamily/HAD-like"/>
    <property type="match status" value="1"/>
</dbReference>
<dbReference type="SFLD" id="SFLDG01129">
    <property type="entry name" value="C1.5:_HAD__Beta-PGM__Phosphata"/>
    <property type="match status" value="1"/>
</dbReference>
<keyword evidence="6" id="KW-1185">Reference proteome</keyword>
<dbReference type="PANTHER" id="PTHR43434">
    <property type="entry name" value="PHOSPHOGLYCOLATE PHOSPHATASE"/>
    <property type="match status" value="1"/>
</dbReference>
<dbReference type="SFLD" id="SFLDS00003">
    <property type="entry name" value="Haloacid_Dehalogenase"/>
    <property type="match status" value="1"/>
</dbReference>
<comment type="similarity">
    <text evidence="3">Belongs to the HAD-like hydrolase superfamily. CbbY/CbbZ/Gph/YieH family.</text>
</comment>
<reference evidence="6" key="1">
    <citation type="journal article" date="2019" name="Int. J. Syst. Evol. Microbiol.">
        <title>The Global Catalogue of Microorganisms (GCM) 10K type strain sequencing project: providing services to taxonomists for standard genome sequencing and annotation.</title>
        <authorList>
            <consortium name="The Broad Institute Genomics Platform"/>
            <consortium name="The Broad Institute Genome Sequencing Center for Infectious Disease"/>
            <person name="Wu L."/>
            <person name="Ma J."/>
        </authorList>
    </citation>
    <scope>NUCLEOTIDE SEQUENCE [LARGE SCALE GENOMIC DNA]</scope>
    <source>
        <strain evidence="6">KACC 11588</strain>
    </source>
</reference>
<dbReference type="GO" id="GO:0016787">
    <property type="term" value="F:hydrolase activity"/>
    <property type="evidence" value="ECO:0007669"/>
    <property type="project" value="UniProtKB-KW"/>
</dbReference>
<accession>A0ABW0SBF4</accession>
<comment type="caution">
    <text evidence="5">The sequence shown here is derived from an EMBL/GenBank/DDBJ whole genome shotgun (WGS) entry which is preliminary data.</text>
</comment>
<evidence type="ECO:0000256" key="1">
    <source>
        <dbReference type="ARBA" id="ARBA00000830"/>
    </source>
</evidence>
<dbReference type="EMBL" id="JBHSNA010000004">
    <property type="protein sequence ID" value="MFC5566283.1"/>
    <property type="molecule type" value="Genomic_DNA"/>
</dbReference>